<proteinExistence type="predicted"/>
<feature type="region of interest" description="Disordered" evidence="1">
    <location>
        <begin position="387"/>
        <end position="422"/>
    </location>
</feature>
<keyword evidence="2" id="KW-1133">Transmembrane helix</keyword>
<evidence type="ECO:0000256" key="2">
    <source>
        <dbReference type="SAM" id="Phobius"/>
    </source>
</evidence>
<reference evidence="4" key="1">
    <citation type="submission" date="2015-09" db="EMBL/GenBank/DDBJ databases">
        <authorList>
            <consortium name="Pathogen Informatics"/>
        </authorList>
    </citation>
    <scope>NUCLEOTIDE SEQUENCE [LARGE SCALE GENOMIC DNA]</scope>
    <source>
        <strain evidence="4">Lake Konstanz</strain>
    </source>
</reference>
<feature type="compositionally biased region" description="Basic and acidic residues" evidence="1">
    <location>
        <begin position="1374"/>
        <end position="1383"/>
    </location>
</feature>
<dbReference type="VEuPathDB" id="TriTrypDB:BSAL_43905"/>
<gene>
    <name evidence="3" type="ORF">BSAL_43905</name>
</gene>
<name>A0A0S4JWW3_BODSA</name>
<feature type="transmembrane region" description="Helical" evidence="2">
    <location>
        <begin position="300"/>
        <end position="322"/>
    </location>
</feature>
<feature type="compositionally biased region" description="Gly residues" evidence="1">
    <location>
        <begin position="808"/>
        <end position="820"/>
    </location>
</feature>
<feature type="transmembrane region" description="Helical" evidence="2">
    <location>
        <begin position="620"/>
        <end position="640"/>
    </location>
</feature>
<feature type="region of interest" description="Disordered" evidence="1">
    <location>
        <begin position="1355"/>
        <end position="1383"/>
    </location>
</feature>
<protein>
    <submittedName>
        <fullName evidence="3">Transmembrane protein, putative</fullName>
    </submittedName>
</protein>
<feature type="region of interest" description="Disordered" evidence="1">
    <location>
        <begin position="808"/>
        <end position="829"/>
    </location>
</feature>
<evidence type="ECO:0000313" key="3">
    <source>
        <dbReference type="EMBL" id="CUG93634.1"/>
    </source>
</evidence>
<feature type="transmembrane region" description="Helical" evidence="2">
    <location>
        <begin position="740"/>
        <end position="763"/>
    </location>
</feature>
<keyword evidence="2" id="KW-0472">Membrane</keyword>
<feature type="transmembrane region" description="Helical" evidence="2">
    <location>
        <begin position="770"/>
        <end position="793"/>
    </location>
</feature>
<evidence type="ECO:0000256" key="1">
    <source>
        <dbReference type="SAM" id="MobiDB-lite"/>
    </source>
</evidence>
<accession>A0A0S4JWW3</accession>
<feature type="compositionally biased region" description="Acidic residues" evidence="1">
    <location>
        <begin position="391"/>
        <end position="414"/>
    </location>
</feature>
<dbReference type="EMBL" id="CYKH01002175">
    <property type="protein sequence ID" value="CUG93634.1"/>
    <property type="molecule type" value="Genomic_DNA"/>
</dbReference>
<organism evidence="3 4">
    <name type="scientific">Bodo saltans</name>
    <name type="common">Flagellated protozoan</name>
    <dbReference type="NCBI Taxonomy" id="75058"/>
    <lineage>
        <taxon>Eukaryota</taxon>
        <taxon>Discoba</taxon>
        <taxon>Euglenozoa</taxon>
        <taxon>Kinetoplastea</taxon>
        <taxon>Metakinetoplastina</taxon>
        <taxon>Eubodonida</taxon>
        <taxon>Bodonidae</taxon>
        <taxon>Bodo</taxon>
    </lineage>
</organism>
<feature type="transmembrane region" description="Helical" evidence="2">
    <location>
        <begin position="652"/>
        <end position="676"/>
    </location>
</feature>
<sequence>MNTTTRLWQEASSTFRSAGAAASSNNATSRLVLARSDDTTKYLVHMDPMDGSVTSWFPASEPALRQRFVILGNGLYVEVRQRTDIESSNVTTTTSSSMATGGGGGVRSPSMWRDVFLKTMIPVNRLSTSSASSTTATLEAAVQPTTIAVYHVPERMFTACAEVTTVTTTDASFTPNVLQLSAVVPVGSTPALSSSVSAQLSQSPGCSSVFSFLRTTDVGTPSLVDAVSQASDSNYIVWTSLGSTSTWALLSNTTASLSSDVISQRLGLSPAQRASDDFVVVVVVPQGVTEANIIRTKGEIGVVAFVVAAVTVTLLVATMRMISQPLPALTKAIDACATLQLHKIEIMEASMITEIADIQRALNYLSIRLHHYLKYLPDRRVIEYVTALNSSDEEDEDTSSNDSDEESNDDEGDAADGGGKDAVKPSLEAQQLATPLLQKKHSSVRLSKRGEDEDAQEMALEEKLLDQRRFKHPKTPMHSVLVNVIYESRHLNRNTMDRWKIANKSAEFVFKHRVSDPVLNMLTRQCREQLNERPGEILLLYSGKKDGSDFGMRQLFTDEDVLFALEQCKAANSISQLGASFSSSNGAKGGSIVGGGSSTTSNDQLPVLHLCIRKGSVKSVLPLLIALSTFFSVISRFVLAVQRLSADATEQLLGLTLLGCFGVQVAQNALISLYLVRRFRILDRDFKAWAEVSPREVLVGVIFGSLNVTNLEVIGCHVRLSQGLRLSAPISARLRMKISMYSFVGFIVGDLLPFVFILIYTILTGQYRDPYALISVIFSVVSVVSILVSHGIMRFVLVGRTNTGSGAGGSGGGGGAGQGSSGSSSPSLGRSLLLSRREITILHLRITAAESLIDKLSISLADKLLEQLYETVQKNAKKSGGLLIEAQGLSLVIAWNSHNVVPNHSLVAYRAFLKIREEVEKSVLSPFFSSDKMRAYVGKLLPSSHRAQPTHVTNAVRALHHKHRVVGSILTGDMAMGYVGTLTSQSFQRVGAYGVVCDGLSRLNELYGSTLLSTKATLDAIQASAARGGHRGGGGGGPALLLTRKLDEVVLSTELSVTESHLTMLSPYVVAADASSTATNKATTNHKSNMEAMLKRAQQALPSVAPTGDTIPVYELIVHSFVNPATADLTSPLNHLPTAASTPQAHGMGAPPGPSNTTDLLPIYQMRLRARGGRVTDAVHQFLDAMDVLRSFQNTTPMERYLELQPDDVVASRVFRWARFLEAPNRDIAIRYPRVLSSLGISRHYCETPDGSHLTPQHDVTDTERIMSEVQKRMEERNLRLRPPRSVRRAKEFANRAAAGGDSVSGGLGLAGTSGEVVEQVLGAQGGYTIRFHQGGAVSLPAAVPTSAANVNTIGPDGMPPLSPKAAAHSPGLIDKRSPHLLL</sequence>
<dbReference type="Proteomes" id="UP000051952">
    <property type="component" value="Unassembled WGS sequence"/>
</dbReference>
<keyword evidence="4" id="KW-1185">Reference proteome</keyword>
<keyword evidence="2 3" id="KW-0812">Transmembrane</keyword>
<evidence type="ECO:0000313" key="4">
    <source>
        <dbReference type="Proteomes" id="UP000051952"/>
    </source>
</evidence>